<proteinExistence type="predicted"/>
<dbReference type="RefSeq" id="WP_184113381.1">
    <property type="nucleotide sequence ID" value="NZ_JACHNY010000003.1"/>
</dbReference>
<evidence type="ECO:0000313" key="1">
    <source>
        <dbReference type="EMBL" id="MBB4617496.1"/>
    </source>
</evidence>
<evidence type="ECO:0008006" key="3">
    <source>
        <dbReference type="Google" id="ProtNLM"/>
    </source>
</evidence>
<organism evidence="1 2">
    <name type="scientific">Sphingomonas abaci</name>
    <dbReference type="NCBI Taxonomy" id="237611"/>
    <lineage>
        <taxon>Bacteria</taxon>
        <taxon>Pseudomonadati</taxon>
        <taxon>Pseudomonadota</taxon>
        <taxon>Alphaproteobacteria</taxon>
        <taxon>Sphingomonadales</taxon>
        <taxon>Sphingomonadaceae</taxon>
        <taxon>Sphingomonas</taxon>
    </lineage>
</organism>
<reference evidence="1 2" key="1">
    <citation type="submission" date="2020-08" db="EMBL/GenBank/DDBJ databases">
        <title>Genomic Encyclopedia of Type Strains, Phase IV (KMG-IV): sequencing the most valuable type-strain genomes for metagenomic binning, comparative biology and taxonomic classification.</title>
        <authorList>
            <person name="Goeker M."/>
        </authorList>
    </citation>
    <scope>NUCLEOTIDE SEQUENCE [LARGE SCALE GENOMIC DNA]</scope>
    <source>
        <strain evidence="1 2">DSM 15867</strain>
    </source>
</reference>
<keyword evidence="2" id="KW-1185">Reference proteome</keyword>
<sequence>MALSLKITRKLAHLLPRRVPQYRRAAAPQGRPKVLVVGVYVGNKPSLIEHIVEQLATATQVELVQRWAAIGGASTSPAVDSVTVERIEGYEPKWLLLERLVRDAPDQGFDYVLFCDDDIWIGTGFLDALIGLQQAHGFAIAQPARTWRSYTDWPIVRRRLGLTARQTGFIESGPVVSMSHQFFDLATPFSTDSPMGWGYDLVWPKMAEKAGLTMGIIDAVPVDHSFRPRSQLYSYDKELARMAEYLSTRDHIREHVTYRKIR</sequence>
<dbReference type="AlphaFoldDB" id="A0A7W7AI58"/>
<gene>
    <name evidence="1" type="ORF">GGQ96_001624</name>
</gene>
<protein>
    <recommendedName>
        <fullName evidence="3">Glycosyltransferase</fullName>
    </recommendedName>
</protein>
<dbReference type="EMBL" id="JACHNY010000003">
    <property type="protein sequence ID" value="MBB4617496.1"/>
    <property type="molecule type" value="Genomic_DNA"/>
</dbReference>
<dbReference type="SUPFAM" id="SSF53448">
    <property type="entry name" value="Nucleotide-diphospho-sugar transferases"/>
    <property type="match status" value="1"/>
</dbReference>
<evidence type="ECO:0000313" key="2">
    <source>
        <dbReference type="Proteomes" id="UP000574769"/>
    </source>
</evidence>
<comment type="caution">
    <text evidence="1">The sequence shown here is derived from an EMBL/GenBank/DDBJ whole genome shotgun (WGS) entry which is preliminary data.</text>
</comment>
<dbReference type="InterPro" id="IPR029044">
    <property type="entry name" value="Nucleotide-diphossugar_trans"/>
</dbReference>
<name>A0A7W7AI58_9SPHN</name>
<dbReference type="Proteomes" id="UP000574769">
    <property type="component" value="Unassembled WGS sequence"/>
</dbReference>
<accession>A0A7W7AI58</accession>